<sequence>MIAAAAQRLRSSSMHTLKTYDKSEHRLLVVGGSGLWVATSCNAPCKRGSRCAVSTAQANRSGRTCRGLTKVDWRSGSVFNEEDPAEAALTVSLVSVRVQ</sequence>
<protein>
    <submittedName>
        <fullName evidence="1">Uncharacterized protein</fullName>
    </submittedName>
</protein>
<dbReference type="EMBL" id="CAKLBY020000178">
    <property type="protein sequence ID" value="CAK7931610.1"/>
    <property type="molecule type" value="Genomic_DNA"/>
</dbReference>
<accession>A0AAV1UB01</accession>
<dbReference type="AlphaFoldDB" id="A0AAV1UB01"/>
<organism evidence="1 2">
    <name type="scientific">Peronospora matthiolae</name>
    <dbReference type="NCBI Taxonomy" id="2874970"/>
    <lineage>
        <taxon>Eukaryota</taxon>
        <taxon>Sar</taxon>
        <taxon>Stramenopiles</taxon>
        <taxon>Oomycota</taxon>
        <taxon>Peronosporomycetes</taxon>
        <taxon>Peronosporales</taxon>
        <taxon>Peronosporaceae</taxon>
        <taxon>Peronospora</taxon>
    </lineage>
</organism>
<proteinExistence type="predicted"/>
<evidence type="ECO:0000313" key="1">
    <source>
        <dbReference type="EMBL" id="CAK7931610.1"/>
    </source>
</evidence>
<evidence type="ECO:0000313" key="2">
    <source>
        <dbReference type="Proteomes" id="UP001162060"/>
    </source>
</evidence>
<gene>
    <name evidence="1" type="ORF">PM001_LOCUS16760</name>
</gene>
<dbReference type="Proteomes" id="UP001162060">
    <property type="component" value="Unassembled WGS sequence"/>
</dbReference>
<comment type="caution">
    <text evidence="1">The sequence shown here is derived from an EMBL/GenBank/DDBJ whole genome shotgun (WGS) entry which is preliminary data.</text>
</comment>
<reference evidence="1" key="1">
    <citation type="submission" date="2024-01" db="EMBL/GenBank/DDBJ databases">
        <authorList>
            <person name="Webb A."/>
        </authorList>
    </citation>
    <scope>NUCLEOTIDE SEQUENCE</scope>
    <source>
        <strain evidence="1">Pm1</strain>
    </source>
</reference>
<name>A0AAV1UB01_9STRA</name>